<evidence type="ECO:0000313" key="3">
    <source>
        <dbReference type="EMBL" id="KAK0476238.1"/>
    </source>
</evidence>
<dbReference type="PANTHER" id="PTHR48104:SF30">
    <property type="entry name" value="METACASPASE-1"/>
    <property type="match status" value="1"/>
</dbReference>
<evidence type="ECO:0000259" key="2">
    <source>
        <dbReference type="Pfam" id="PF00656"/>
    </source>
</evidence>
<dbReference type="GO" id="GO:0004197">
    <property type="term" value="F:cysteine-type endopeptidase activity"/>
    <property type="evidence" value="ECO:0007669"/>
    <property type="project" value="InterPro"/>
</dbReference>
<dbReference type="Pfam" id="PF00656">
    <property type="entry name" value="Peptidase_C14"/>
    <property type="match status" value="1"/>
</dbReference>
<dbReference type="EMBL" id="JAUEPU010000137">
    <property type="protein sequence ID" value="KAK0476238.1"/>
    <property type="molecule type" value="Genomic_DNA"/>
</dbReference>
<comment type="caution">
    <text evidence="3">The sequence shown here is derived from an EMBL/GenBank/DDBJ whole genome shotgun (WGS) entry which is preliminary data.</text>
</comment>
<dbReference type="GO" id="GO:0006508">
    <property type="term" value="P:proteolysis"/>
    <property type="evidence" value="ECO:0007669"/>
    <property type="project" value="InterPro"/>
</dbReference>
<feature type="domain" description="Peptidase C14 caspase" evidence="2">
    <location>
        <begin position="2"/>
        <end position="135"/>
    </location>
</feature>
<dbReference type="InterPro" id="IPR050452">
    <property type="entry name" value="Metacaspase"/>
</dbReference>
<sequence>VADVEQMKNFLTVDLGVPNDHIQCLVGTQPTRKNIIDTLLKLSTNHQIQHGDNIIVYFSGHGSTYSCSDIYPAGSIADTGAIEALCPMDRTPNDSSYISTPDISDREFNIILAEISRTKGHHITCILDCCHSSGVTR</sequence>
<feature type="non-terminal residue" evidence="3">
    <location>
        <position position="1"/>
    </location>
</feature>
<evidence type="ECO:0000313" key="4">
    <source>
        <dbReference type="Proteomes" id="UP001175228"/>
    </source>
</evidence>
<comment type="similarity">
    <text evidence="1">Belongs to the peptidase C14B family.</text>
</comment>
<dbReference type="InterPro" id="IPR011600">
    <property type="entry name" value="Pept_C14_caspase"/>
</dbReference>
<name>A0AA39P2A4_9AGAR</name>
<feature type="non-terminal residue" evidence="3">
    <location>
        <position position="137"/>
    </location>
</feature>
<evidence type="ECO:0000256" key="1">
    <source>
        <dbReference type="ARBA" id="ARBA00009005"/>
    </source>
</evidence>
<dbReference type="Gene3D" id="3.40.50.1460">
    <property type="match status" value="1"/>
</dbReference>
<protein>
    <recommendedName>
        <fullName evidence="2">Peptidase C14 caspase domain-containing protein</fullName>
    </recommendedName>
</protein>
<keyword evidence="4" id="KW-1185">Reference proteome</keyword>
<accession>A0AA39P2A4</accession>
<gene>
    <name evidence="3" type="ORF">EDD18DRAFT_1048989</name>
</gene>
<proteinExistence type="inferred from homology"/>
<dbReference type="Proteomes" id="UP001175228">
    <property type="component" value="Unassembled WGS sequence"/>
</dbReference>
<organism evidence="3 4">
    <name type="scientific">Armillaria luteobubalina</name>
    <dbReference type="NCBI Taxonomy" id="153913"/>
    <lineage>
        <taxon>Eukaryota</taxon>
        <taxon>Fungi</taxon>
        <taxon>Dikarya</taxon>
        <taxon>Basidiomycota</taxon>
        <taxon>Agaricomycotina</taxon>
        <taxon>Agaricomycetes</taxon>
        <taxon>Agaricomycetidae</taxon>
        <taxon>Agaricales</taxon>
        <taxon>Marasmiineae</taxon>
        <taxon>Physalacriaceae</taxon>
        <taxon>Armillaria</taxon>
    </lineage>
</organism>
<dbReference type="GO" id="GO:0005737">
    <property type="term" value="C:cytoplasm"/>
    <property type="evidence" value="ECO:0007669"/>
    <property type="project" value="TreeGrafter"/>
</dbReference>
<dbReference type="AlphaFoldDB" id="A0AA39P2A4"/>
<reference evidence="3" key="1">
    <citation type="submission" date="2023-06" db="EMBL/GenBank/DDBJ databases">
        <authorList>
            <consortium name="Lawrence Berkeley National Laboratory"/>
            <person name="Ahrendt S."/>
            <person name="Sahu N."/>
            <person name="Indic B."/>
            <person name="Wong-Bajracharya J."/>
            <person name="Merenyi Z."/>
            <person name="Ke H.-M."/>
            <person name="Monk M."/>
            <person name="Kocsube S."/>
            <person name="Drula E."/>
            <person name="Lipzen A."/>
            <person name="Balint B."/>
            <person name="Henrissat B."/>
            <person name="Andreopoulos B."/>
            <person name="Martin F.M."/>
            <person name="Harder C.B."/>
            <person name="Rigling D."/>
            <person name="Ford K.L."/>
            <person name="Foster G.D."/>
            <person name="Pangilinan J."/>
            <person name="Papanicolaou A."/>
            <person name="Barry K."/>
            <person name="LaButti K."/>
            <person name="Viragh M."/>
            <person name="Koriabine M."/>
            <person name="Yan M."/>
            <person name="Riley R."/>
            <person name="Champramary S."/>
            <person name="Plett K.L."/>
            <person name="Tsai I.J."/>
            <person name="Slot J."/>
            <person name="Sipos G."/>
            <person name="Plett J."/>
            <person name="Nagy L.G."/>
            <person name="Grigoriev I.V."/>
        </authorList>
    </citation>
    <scope>NUCLEOTIDE SEQUENCE</scope>
    <source>
        <strain evidence="3">HWK02</strain>
    </source>
</reference>
<dbReference type="PANTHER" id="PTHR48104">
    <property type="entry name" value="METACASPASE-4"/>
    <property type="match status" value="1"/>
</dbReference>